<feature type="transmembrane region" description="Helical" evidence="6">
    <location>
        <begin position="317"/>
        <end position="336"/>
    </location>
</feature>
<protein>
    <recommendedName>
        <fullName evidence="9">Transporter</fullName>
    </recommendedName>
</protein>
<feature type="transmembrane region" description="Helical" evidence="6">
    <location>
        <begin position="374"/>
        <end position="393"/>
    </location>
</feature>
<evidence type="ECO:0000256" key="5">
    <source>
        <dbReference type="ARBA" id="ARBA00023136"/>
    </source>
</evidence>
<feature type="transmembrane region" description="Helical" evidence="6">
    <location>
        <begin position="74"/>
        <end position="94"/>
    </location>
</feature>
<proteinExistence type="predicted"/>
<keyword evidence="2" id="KW-0813">Transport</keyword>
<feature type="transmembrane region" description="Helical" evidence="6">
    <location>
        <begin position="39"/>
        <end position="62"/>
    </location>
</feature>
<feature type="transmembrane region" description="Helical" evidence="6">
    <location>
        <begin position="281"/>
        <end position="305"/>
    </location>
</feature>
<organism evidence="7 8">
    <name type="scientific">Thermococcus peptonophilus</name>
    <dbReference type="NCBI Taxonomy" id="53952"/>
    <lineage>
        <taxon>Archaea</taxon>
        <taxon>Methanobacteriati</taxon>
        <taxon>Methanobacteriota</taxon>
        <taxon>Thermococci</taxon>
        <taxon>Thermococcales</taxon>
        <taxon>Thermococcaceae</taxon>
        <taxon>Thermococcus</taxon>
    </lineage>
</organism>
<dbReference type="PANTHER" id="PTHR42948:SF1">
    <property type="entry name" value="TRANSPORTER"/>
    <property type="match status" value="1"/>
</dbReference>
<name>A0A142CTR9_9EURY</name>
<dbReference type="PROSITE" id="PS50267">
    <property type="entry name" value="NA_NEUROTRAN_SYMP_3"/>
    <property type="match status" value="1"/>
</dbReference>
<evidence type="ECO:0000313" key="8">
    <source>
        <dbReference type="Proteomes" id="UP000073604"/>
    </source>
</evidence>
<dbReference type="OrthoDB" id="99721at2157"/>
<dbReference type="PANTHER" id="PTHR42948">
    <property type="entry name" value="TRANSPORTER"/>
    <property type="match status" value="1"/>
</dbReference>
<feature type="transmembrane region" description="Helical" evidence="6">
    <location>
        <begin position="7"/>
        <end position="27"/>
    </location>
</feature>
<dbReference type="SUPFAM" id="SSF161070">
    <property type="entry name" value="SNF-like"/>
    <property type="match status" value="1"/>
</dbReference>
<sequence length="436" mass="47935">MRVRLTTAYLAIVIGAYMVGLGNVWRFPALLLKYGGSGLIAYLISVALLTTLIASVLKVAHVEVGGILEHYERLNFPAFTLFFLVLNVLFLSYYSTVGGLALSSLITSKAPENILWKLLSSLAFILIVFVILMAGKKRVFDIMAISLVAFLVLVSFVIFEMYSYVGNENEILSSFKSLFAVKGFTVEMIADMMAQAAYSLGVGLGFYLIFGSFMPKKASPAIIAVTGAIIDTLASFMGLVLFLLVSAIIPTALITSTGIIFELTPLILSKYLQMPLLKIGFNLTVLLVAITSMVPLGEVAGTVYAKITGLHRTDGMIAVFIMTLFFGTLNVLLLSYNIDAIQILDKTVAVLLFFGTVIEAFGIRLSNVSPVWKYTGYIVSWLVGLVGVYYLAVSIKEHNYASILVLLALFLLIIASNRPIKNRMRKVKRRQYFSYR</sequence>
<evidence type="ECO:0000256" key="2">
    <source>
        <dbReference type="ARBA" id="ARBA00022448"/>
    </source>
</evidence>
<dbReference type="InterPro" id="IPR000175">
    <property type="entry name" value="Na/ntran_symport"/>
</dbReference>
<dbReference type="NCBIfam" id="NF037979">
    <property type="entry name" value="Na_transp"/>
    <property type="match status" value="1"/>
</dbReference>
<feature type="transmembrane region" description="Helical" evidence="6">
    <location>
        <begin position="236"/>
        <end position="261"/>
    </location>
</feature>
<dbReference type="KEGG" id="tpep:A0127_02810"/>
<keyword evidence="5 6" id="KW-0472">Membrane</keyword>
<evidence type="ECO:0000256" key="3">
    <source>
        <dbReference type="ARBA" id="ARBA00022692"/>
    </source>
</evidence>
<keyword evidence="3 6" id="KW-0812">Transmembrane</keyword>
<dbReference type="EMBL" id="CP014750">
    <property type="protein sequence ID" value="AMQ18171.1"/>
    <property type="molecule type" value="Genomic_DNA"/>
</dbReference>
<evidence type="ECO:0000256" key="4">
    <source>
        <dbReference type="ARBA" id="ARBA00022989"/>
    </source>
</evidence>
<reference evidence="8" key="1">
    <citation type="submission" date="2016-03" db="EMBL/GenBank/DDBJ databases">
        <authorList>
            <person name="Oger P.M."/>
        </authorList>
    </citation>
    <scope>NUCLEOTIDE SEQUENCE [LARGE SCALE GENOMIC DNA]</scope>
    <source>
        <strain evidence="8">OG-1</strain>
    </source>
</reference>
<gene>
    <name evidence="7" type="ORF">A0127_02810</name>
</gene>
<feature type="transmembrane region" description="Helical" evidence="6">
    <location>
        <begin position="114"/>
        <end position="135"/>
    </location>
</feature>
<dbReference type="Proteomes" id="UP000073604">
    <property type="component" value="Chromosome"/>
</dbReference>
<evidence type="ECO:0000256" key="1">
    <source>
        <dbReference type="ARBA" id="ARBA00004141"/>
    </source>
</evidence>
<dbReference type="GeneID" id="27139442"/>
<dbReference type="GO" id="GO:0016020">
    <property type="term" value="C:membrane"/>
    <property type="evidence" value="ECO:0007669"/>
    <property type="project" value="UniProtKB-SubCell"/>
</dbReference>
<feature type="transmembrane region" description="Helical" evidence="6">
    <location>
        <begin position="196"/>
        <end position="215"/>
    </location>
</feature>
<feature type="transmembrane region" description="Helical" evidence="6">
    <location>
        <begin position="142"/>
        <end position="165"/>
    </location>
</feature>
<keyword evidence="8" id="KW-1185">Reference proteome</keyword>
<evidence type="ECO:0000313" key="7">
    <source>
        <dbReference type="EMBL" id="AMQ18171.1"/>
    </source>
</evidence>
<dbReference type="STRING" id="53952.A0127_02810"/>
<keyword evidence="4 6" id="KW-1133">Transmembrane helix</keyword>
<feature type="transmembrane region" description="Helical" evidence="6">
    <location>
        <begin position="348"/>
        <end position="367"/>
    </location>
</feature>
<accession>A0A142CTR9</accession>
<evidence type="ECO:0000256" key="6">
    <source>
        <dbReference type="SAM" id="Phobius"/>
    </source>
</evidence>
<evidence type="ECO:0008006" key="9">
    <source>
        <dbReference type="Google" id="ProtNLM"/>
    </source>
</evidence>
<comment type="subcellular location">
    <subcellularLocation>
        <location evidence="1">Membrane</location>
        <topology evidence="1">Multi-pass membrane protein</topology>
    </subcellularLocation>
</comment>
<dbReference type="InterPro" id="IPR037272">
    <property type="entry name" value="SNS_sf"/>
</dbReference>
<dbReference type="AlphaFoldDB" id="A0A142CTR9"/>
<dbReference type="RefSeq" id="WP_062387703.1">
    <property type="nucleotide sequence ID" value="NZ_CP014750.1"/>
</dbReference>
<feature type="transmembrane region" description="Helical" evidence="6">
    <location>
        <begin position="399"/>
        <end position="420"/>
    </location>
</feature>